<accession>A0AAW0GIC9</accession>
<feature type="region of interest" description="Disordered" evidence="2">
    <location>
        <begin position="1"/>
        <end position="22"/>
    </location>
</feature>
<evidence type="ECO:0000313" key="4">
    <source>
        <dbReference type="Proteomes" id="UP001385951"/>
    </source>
</evidence>
<keyword evidence="1" id="KW-0175">Coiled coil</keyword>
<reference evidence="3 4" key="1">
    <citation type="submission" date="2022-09" db="EMBL/GenBank/DDBJ databases">
        <authorList>
            <person name="Palmer J.M."/>
        </authorList>
    </citation>
    <scope>NUCLEOTIDE SEQUENCE [LARGE SCALE GENOMIC DNA]</scope>
    <source>
        <strain evidence="3 4">DSM 7382</strain>
    </source>
</reference>
<evidence type="ECO:0000256" key="1">
    <source>
        <dbReference type="SAM" id="Coils"/>
    </source>
</evidence>
<gene>
    <name evidence="3" type="ORF">QCA50_006022</name>
</gene>
<feature type="compositionally biased region" description="Polar residues" evidence="2">
    <location>
        <begin position="608"/>
        <end position="622"/>
    </location>
</feature>
<sequence length="622" mass="69924">MSLREPTPTRRMSAIPKPSMVPKPYQVEEMQVKIRELEGTVDKLRIALNSEQTRSKDSVQKIHQSWTKERAEWQAGCDAIQVAHRINFLKTAVEVENQKMLVLKEKDNYRIQQIARIQRDFNLVKFQIHEVQQEERNAQLEDEVERLQEALEDARYGFQEELGSFRDRCDIVEKKLARKIDETQSLLEEKSQIEKSLALIRAEHTSLLSSSTTKGSDLERANLRYDSLKSTHTELETKFSEVQQTNADLRRQLDKWRDLEHREGDELSELRKVRIELKVQVSDLESKLEEASRKAKERKEKVKSVFQEQEDALEEASELTQRLEAENEELKDRLSKAEKLVQDLKVQAEAERSRAEAALQMAKRPSGSGSTSEQRGSTSYQAEPSQDVENEVVVSPPRPKARPATSGKGRRTASKTHPASDNEVEVQESPPKITKGKGKAKVIDLVSDDGVAPSKPKPRGKKAPPKKNSSATTNNEENGDVQDVPAPVKRKGKRKTANDDNDANGTSDEDRGKSAKSKATASAKPKSAGKPKAPSRQASSRKDEEVEEKDDDGEPEAGLPKKKKRKINLFPGAQGSTFQWSALDQGGDGLNIPIDLSPVKDHDAIPPRSTSRVGSTMSWNRR</sequence>
<feature type="compositionally biased region" description="Low complexity" evidence="2">
    <location>
        <begin position="517"/>
        <end position="535"/>
    </location>
</feature>
<organism evidence="3 4">
    <name type="scientific">Cerrena zonata</name>
    <dbReference type="NCBI Taxonomy" id="2478898"/>
    <lineage>
        <taxon>Eukaryota</taxon>
        <taxon>Fungi</taxon>
        <taxon>Dikarya</taxon>
        <taxon>Basidiomycota</taxon>
        <taxon>Agaricomycotina</taxon>
        <taxon>Agaricomycetes</taxon>
        <taxon>Polyporales</taxon>
        <taxon>Cerrenaceae</taxon>
        <taxon>Cerrena</taxon>
    </lineage>
</organism>
<dbReference type="Proteomes" id="UP001385951">
    <property type="component" value="Unassembled WGS sequence"/>
</dbReference>
<evidence type="ECO:0000256" key="2">
    <source>
        <dbReference type="SAM" id="MobiDB-lite"/>
    </source>
</evidence>
<feature type="compositionally biased region" description="Polar residues" evidence="2">
    <location>
        <begin position="367"/>
        <end position="384"/>
    </location>
</feature>
<protein>
    <submittedName>
        <fullName evidence="3">Uncharacterized protein</fullName>
    </submittedName>
</protein>
<evidence type="ECO:0000313" key="3">
    <source>
        <dbReference type="EMBL" id="KAK7690919.1"/>
    </source>
</evidence>
<dbReference type="EMBL" id="JASBNA010000006">
    <property type="protein sequence ID" value="KAK7690919.1"/>
    <property type="molecule type" value="Genomic_DNA"/>
</dbReference>
<name>A0AAW0GIC9_9APHY</name>
<proteinExistence type="predicted"/>
<feature type="coiled-coil region" evidence="1">
    <location>
        <begin position="130"/>
        <end position="157"/>
    </location>
</feature>
<comment type="caution">
    <text evidence="3">The sequence shown here is derived from an EMBL/GenBank/DDBJ whole genome shotgun (WGS) entry which is preliminary data.</text>
</comment>
<feature type="region of interest" description="Disordered" evidence="2">
    <location>
        <begin position="347"/>
        <end position="568"/>
    </location>
</feature>
<keyword evidence="4" id="KW-1185">Reference proteome</keyword>
<feature type="compositionally biased region" description="Acidic residues" evidence="2">
    <location>
        <begin position="545"/>
        <end position="555"/>
    </location>
</feature>
<feature type="compositionally biased region" description="Basic residues" evidence="2">
    <location>
        <begin position="456"/>
        <end position="465"/>
    </location>
</feature>
<feature type="coiled-coil region" evidence="1">
    <location>
        <begin position="27"/>
        <end position="54"/>
    </location>
</feature>
<dbReference type="AlphaFoldDB" id="A0AAW0GIC9"/>
<feature type="region of interest" description="Disordered" evidence="2">
    <location>
        <begin position="594"/>
        <end position="622"/>
    </location>
</feature>